<protein>
    <submittedName>
        <fullName evidence="2">Uncharacterized protein</fullName>
    </submittedName>
</protein>
<feature type="compositionally biased region" description="Pro residues" evidence="1">
    <location>
        <begin position="56"/>
        <end position="66"/>
    </location>
</feature>
<evidence type="ECO:0000313" key="4">
    <source>
        <dbReference type="Proteomes" id="UP000078558"/>
    </source>
</evidence>
<dbReference type="EMBL" id="FLRC01000056">
    <property type="protein sequence ID" value="SBT27791.1"/>
    <property type="molecule type" value="Genomic_DNA"/>
</dbReference>
<feature type="region of interest" description="Disordered" evidence="1">
    <location>
        <begin position="33"/>
        <end position="66"/>
    </location>
</feature>
<name>A0A1C3K8D4_9BURK</name>
<dbReference type="KEGG" id="odi:ODI_R1997"/>
<feature type="compositionally biased region" description="Basic and acidic residues" evidence="1">
    <location>
        <begin position="33"/>
        <end position="49"/>
    </location>
</feature>
<keyword evidence="4" id="KW-1185">Reference proteome</keyword>
<evidence type="ECO:0000313" key="3">
    <source>
        <dbReference type="EMBL" id="SOE49321.1"/>
    </source>
</evidence>
<evidence type="ECO:0000256" key="1">
    <source>
        <dbReference type="SAM" id="MobiDB-lite"/>
    </source>
</evidence>
<reference evidence="2 4" key="1">
    <citation type="submission" date="2016-06" db="EMBL/GenBank/DDBJ databases">
        <authorList>
            <person name="Kjaerup R.B."/>
            <person name="Dalgaard T.S."/>
            <person name="Juul-Madsen H.R."/>
        </authorList>
    </citation>
    <scope>NUCLEOTIDE SEQUENCE [LARGE SCALE GENOMIC DNA]</scope>
    <source>
        <strain evidence="2">Orrdi1</strain>
    </source>
</reference>
<dbReference type="STRING" id="1851544.ODI_02083"/>
<proteinExistence type="predicted"/>
<reference evidence="3 4" key="2">
    <citation type="submission" date="2017-08" db="EMBL/GenBank/DDBJ databases">
        <authorList>
            <person name="de Groot N.N."/>
        </authorList>
    </citation>
    <scope>NUCLEOTIDE SEQUENCE [LARGE SCALE GENOMIC DNA]</scope>
    <source>
        <strain evidence="3">Orrdi1</strain>
    </source>
</reference>
<evidence type="ECO:0000313" key="2">
    <source>
        <dbReference type="EMBL" id="SBT27791.1"/>
    </source>
</evidence>
<gene>
    <name evidence="2" type="ORF">ODI_02083</name>
    <name evidence="3" type="ORF">ODI_R1997</name>
</gene>
<dbReference type="AlphaFoldDB" id="A0A1C3K8D4"/>
<sequence length="66" mass="7304">MYWIKAQCGGFFPPSRPLPHPRVIPCVQAARPCDRIGSERQDTGGERAQTRRRPVPGAPPPCRPPS</sequence>
<dbReference type="Proteomes" id="UP000078558">
    <property type="component" value="Chromosome I"/>
</dbReference>
<dbReference type="EMBL" id="LT907988">
    <property type="protein sequence ID" value="SOE49321.1"/>
    <property type="molecule type" value="Genomic_DNA"/>
</dbReference>
<accession>A0A1C3K8D4</accession>
<organism evidence="2 4">
    <name type="scientific">Orrella dioscoreae</name>
    <dbReference type="NCBI Taxonomy" id="1851544"/>
    <lineage>
        <taxon>Bacteria</taxon>
        <taxon>Pseudomonadati</taxon>
        <taxon>Pseudomonadota</taxon>
        <taxon>Betaproteobacteria</taxon>
        <taxon>Burkholderiales</taxon>
        <taxon>Alcaligenaceae</taxon>
        <taxon>Orrella</taxon>
    </lineage>
</organism>